<dbReference type="AlphaFoldDB" id="A0A074WAD0"/>
<proteinExistence type="predicted"/>
<keyword evidence="2" id="KW-0472">Membrane</keyword>
<dbReference type="EMBL" id="KL584848">
    <property type="protein sequence ID" value="KEQ59476.1"/>
    <property type="molecule type" value="Genomic_DNA"/>
</dbReference>
<evidence type="ECO:0008006" key="5">
    <source>
        <dbReference type="Google" id="ProtNLM"/>
    </source>
</evidence>
<feature type="region of interest" description="Disordered" evidence="1">
    <location>
        <begin position="114"/>
        <end position="142"/>
    </location>
</feature>
<keyword evidence="4" id="KW-1185">Reference proteome</keyword>
<gene>
    <name evidence="3" type="ORF">M437DRAFT_57051</name>
</gene>
<feature type="region of interest" description="Disordered" evidence="1">
    <location>
        <begin position="180"/>
        <end position="210"/>
    </location>
</feature>
<dbReference type="GeneID" id="63916529"/>
<accession>A0A074WAD0</accession>
<dbReference type="RefSeq" id="XP_040876499.1">
    <property type="nucleotide sequence ID" value="XM_041023156.1"/>
</dbReference>
<keyword evidence="2" id="KW-0812">Transmembrane</keyword>
<evidence type="ECO:0000256" key="1">
    <source>
        <dbReference type="SAM" id="MobiDB-lite"/>
    </source>
</evidence>
<keyword evidence="2" id="KW-1133">Transmembrane helix</keyword>
<sequence>MYNCTSTTGVLLNNDVAFCCVDTGPNCCNNQTEVFVANDWDFKASAAEAATTRGTATSLTVAKTLTTSSSSSSSGSSSSLSTTGLSSSDFSTPLSPAASKSTYGISSVITTTEGNKNVPTNSIATPVPASTNAAPADSSTSKRDWTGIGIGASVGAAVPLLALIVVGIFLWRRHRRRRSMFESPSTSGYSGDSASTGTTKESLIRSGKPEHLKAYEAGGVQTYELDSVRDRAELPLKSPRELPGSEGERQRYQAVQLRGHSNPYQPA</sequence>
<name>A0A074WAD0_AURM1</name>
<evidence type="ECO:0000313" key="4">
    <source>
        <dbReference type="Proteomes" id="UP000030672"/>
    </source>
</evidence>
<reference evidence="3 4" key="1">
    <citation type="journal article" date="2014" name="BMC Genomics">
        <title>Genome sequencing of four Aureobasidium pullulans varieties: biotechnological potential, stress tolerance, and description of new species.</title>
        <authorList>
            <person name="Gostin Ar C."/>
            <person name="Ohm R.A."/>
            <person name="Kogej T."/>
            <person name="Sonjak S."/>
            <person name="Turk M."/>
            <person name="Zajc J."/>
            <person name="Zalar P."/>
            <person name="Grube M."/>
            <person name="Sun H."/>
            <person name="Han J."/>
            <person name="Sharma A."/>
            <person name="Chiniquy J."/>
            <person name="Ngan C.Y."/>
            <person name="Lipzen A."/>
            <person name="Barry K."/>
            <person name="Grigoriev I.V."/>
            <person name="Gunde-Cimerman N."/>
        </authorList>
    </citation>
    <scope>NUCLEOTIDE SEQUENCE [LARGE SCALE GENOMIC DNA]</scope>
    <source>
        <strain evidence="3 4">CBS 110374</strain>
    </source>
</reference>
<feature type="region of interest" description="Disordered" evidence="1">
    <location>
        <begin position="226"/>
        <end position="267"/>
    </location>
</feature>
<dbReference type="Proteomes" id="UP000030672">
    <property type="component" value="Unassembled WGS sequence"/>
</dbReference>
<feature type="compositionally biased region" description="Polar residues" evidence="1">
    <location>
        <begin position="114"/>
        <end position="139"/>
    </location>
</feature>
<feature type="compositionally biased region" description="Basic and acidic residues" evidence="1">
    <location>
        <begin position="226"/>
        <end position="240"/>
    </location>
</feature>
<organism evidence="3 4">
    <name type="scientific">Aureobasidium melanogenum (strain CBS 110374)</name>
    <name type="common">Aureobasidium pullulans var. melanogenum</name>
    <dbReference type="NCBI Taxonomy" id="1043003"/>
    <lineage>
        <taxon>Eukaryota</taxon>
        <taxon>Fungi</taxon>
        <taxon>Dikarya</taxon>
        <taxon>Ascomycota</taxon>
        <taxon>Pezizomycotina</taxon>
        <taxon>Dothideomycetes</taxon>
        <taxon>Dothideomycetidae</taxon>
        <taxon>Dothideales</taxon>
        <taxon>Saccotheciaceae</taxon>
        <taxon>Aureobasidium</taxon>
    </lineage>
</organism>
<feature type="transmembrane region" description="Helical" evidence="2">
    <location>
        <begin position="145"/>
        <end position="171"/>
    </location>
</feature>
<feature type="compositionally biased region" description="Polar residues" evidence="1">
    <location>
        <begin position="182"/>
        <end position="201"/>
    </location>
</feature>
<dbReference type="HOGENOM" id="CLU_1042003_0_0_1"/>
<evidence type="ECO:0000256" key="2">
    <source>
        <dbReference type="SAM" id="Phobius"/>
    </source>
</evidence>
<evidence type="ECO:0000313" key="3">
    <source>
        <dbReference type="EMBL" id="KEQ59476.1"/>
    </source>
</evidence>
<protein>
    <recommendedName>
        <fullName evidence="5">Mid2 domain-containing protein</fullName>
    </recommendedName>
</protein>